<reference evidence="2 3" key="1">
    <citation type="submission" date="2021-06" db="EMBL/GenBank/DDBJ databases">
        <authorList>
            <person name="Palmer J.M."/>
        </authorList>
    </citation>
    <scope>NUCLEOTIDE SEQUENCE [LARGE SCALE GENOMIC DNA]</scope>
    <source>
        <strain evidence="2 3">CL_MEX2019</strain>
        <tissue evidence="2">Muscle</tissue>
    </source>
</reference>
<dbReference type="EMBL" id="JAHUTJ010061265">
    <property type="protein sequence ID" value="MED6288643.1"/>
    <property type="molecule type" value="Genomic_DNA"/>
</dbReference>
<sequence>MAVVGVSARRCNCGSWYALAGCFGVCWLTPGGCLPGPGPLGSVGPLLGERYVPGSLAPWLDLLGRIWLQAGPVGLLLQLSGASALWLLGVFLRHSPALLWGGAVAVVPGVVLL</sequence>
<accession>A0ABU7EQR1</accession>
<feature type="transmembrane region" description="Helical" evidence="1">
    <location>
        <begin position="66"/>
        <end position="88"/>
    </location>
</feature>
<proteinExistence type="predicted"/>
<dbReference type="Proteomes" id="UP001352852">
    <property type="component" value="Unassembled WGS sequence"/>
</dbReference>
<evidence type="ECO:0000313" key="3">
    <source>
        <dbReference type="Proteomes" id="UP001352852"/>
    </source>
</evidence>
<evidence type="ECO:0000313" key="2">
    <source>
        <dbReference type="EMBL" id="MED6288643.1"/>
    </source>
</evidence>
<evidence type="ECO:0000256" key="1">
    <source>
        <dbReference type="SAM" id="Phobius"/>
    </source>
</evidence>
<keyword evidence="1" id="KW-0812">Transmembrane</keyword>
<keyword evidence="1" id="KW-1133">Transmembrane helix</keyword>
<protein>
    <submittedName>
        <fullName evidence="2">Uncharacterized protein</fullName>
    </submittedName>
</protein>
<gene>
    <name evidence="2" type="ORF">CHARACLAT_028699</name>
</gene>
<feature type="transmembrane region" description="Helical" evidence="1">
    <location>
        <begin position="95"/>
        <end position="112"/>
    </location>
</feature>
<keyword evidence="1" id="KW-0472">Membrane</keyword>
<comment type="caution">
    <text evidence="2">The sequence shown here is derived from an EMBL/GenBank/DDBJ whole genome shotgun (WGS) entry which is preliminary data.</text>
</comment>
<keyword evidence="3" id="KW-1185">Reference proteome</keyword>
<name>A0ABU7EQR1_9TELE</name>
<organism evidence="2 3">
    <name type="scientific">Characodon lateralis</name>
    <dbReference type="NCBI Taxonomy" id="208331"/>
    <lineage>
        <taxon>Eukaryota</taxon>
        <taxon>Metazoa</taxon>
        <taxon>Chordata</taxon>
        <taxon>Craniata</taxon>
        <taxon>Vertebrata</taxon>
        <taxon>Euteleostomi</taxon>
        <taxon>Actinopterygii</taxon>
        <taxon>Neopterygii</taxon>
        <taxon>Teleostei</taxon>
        <taxon>Neoteleostei</taxon>
        <taxon>Acanthomorphata</taxon>
        <taxon>Ovalentaria</taxon>
        <taxon>Atherinomorphae</taxon>
        <taxon>Cyprinodontiformes</taxon>
        <taxon>Goodeidae</taxon>
        <taxon>Characodon</taxon>
    </lineage>
</organism>